<keyword evidence="1" id="KW-0472">Membrane</keyword>
<geneLocation type="plasmid" evidence="2 3">
    <name>unnamed</name>
</geneLocation>
<gene>
    <name evidence="2" type="ORF">RHAB15C_0001404</name>
</gene>
<dbReference type="EMBL" id="CP075586">
    <property type="protein sequence ID" value="QZA59470.1"/>
    <property type="molecule type" value="Genomic_DNA"/>
</dbReference>
<reference evidence="2 3" key="2">
    <citation type="submission" date="2021-05" db="EMBL/GenBank/DDBJ databases">
        <title>Ecology and evolution of chlamydial symbionts of arthropods.</title>
        <authorList>
            <person name="Halter T."/>
            <person name="Sixt B.S."/>
            <person name="Toenshoff E.R."/>
            <person name="Koestlbacher S."/>
            <person name="Schulz F."/>
            <person name="Kostanjsek R."/>
            <person name="Collingro A."/>
            <person name="Hendrickx F."/>
            <person name="Horn M."/>
        </authorList>
    </citation>
    <scope>NUCLEOTIDE SEQUENCE [LARGE SCALE GENOMIC DNA]</scope>
    <source>
        <strain evidence="2 3">15C</strain>
        <plasmid evidence="2 3">unnamed</plasmid>
    </source>
</reference>
<evidence type="ECO:0000256" key="1">
    <source>
        <dbReference type="SAM" id="Phobius"/>
    </source>
</evidence>
<dbReference type="Proteomes" id="UP000822862">
    <property type="component" value="Plasmid unnamed"/>
</dbReference>
<evidence type="ECO:0000313" key="2">
    <source>
        <dbReference type="EMBL" id="QZA59470.1"/>
    </source>
</evidence>
<feature type="transmembrane region" description="Helical" evidence="1">
    <location>
        <begin position="6"/>
        <end position="25"/>
    </location>
</feature>
<keyword evidence="1" id="KW-1133">Transmembrane helix</keyword>
<proteinExistence type="predicted"/>
<keyword evidence="2" id="KW-0614">Plasmid</keyword>
<sequence>MLPTTILNVVLDLLAILPLGTLPLLQTLLLQVRSLIAQGQSSQQIITALISAITSVTPSPASADIK</sequence>
<evidence type="ECO:0000313" key="3">
    <source>
        <dbReference type="Proteomes" id="UP000822862"/>
    </source>
</evidence>
<keyword evidence="3" id="KW-1185">Reference proteome</keyword>
<name>A0ABX8Z1B2_9BACT</name>
<accession>A0ABX8Z1B2</accession>
<protein>
    <submittedName>
        <fullName evidence="2">Uncharacterized protein</fullName>
    </submittedName>
</protein>
<organism evidence="2 3">
    <name type="scientific">Candidatus Rhabdochlamydia porcellionis</name>
    <dbReference type="NCBI Taxonomy" id="225148"/>
    <lineage>
        <taxon>Bacteria</taxon>
        <taxon>Pseudomonadati</taxon>
        <taxon>Chlamydiota</taxon>
        <taxon>Chlamydiia</taxon>
        <taxon>Parachlamydiales</taxon>
        <taxon>Candidatus Rhabdochlamydiaceae</taxon>
        <taxon>Candidatus Rhabdochlamydia</taxon>
    </lineage>
</organism>
<reference evidence="2 3" key="1">
    <citation type="submission" date="2020-01" db="EMBL/GenBank/DDBJ databases">
        <authorList>
            <person name="Sixt B."/>
            <person name="Schulz F."/>
            <person name="Kostanjsek R."/>
            <person name="Koestlbacher S."/>
            <person name="Collingro A."/>
            <person name="Toenshoff E."/>
            <person name="Horn M."/>
        </authorList>
    </citation>
    <scope>NUCLEOTIDE SEQUENCE [LARGE SCALE GENOMIC DNA]</scope>
    <source>
        <strain evidence="2 3">15C</strain>
        <plasmid evidence="2 3">unnamed</plasmid>
    </source>
</reference>
<keyword evidence="1" id="KW-0812">Transmembrane</keyword>